<sequence>MELSENLKVNIPGMTEEVVHNKRYSKSDCYSWKVEPPDSLKSKDGLYLKEYLKYLIRTESDDVDFIVQTPTHCNTYTWIYEHFW</sequence>
<protein>
    <submittedName>
        <fullName evidence="1">Uncharacterized protein</fullName>
    </submittedName>
</protein>
<evidence type="ECO:0000313" key="1">
    <source>
        <dbReference type="EMBL" id="OMH83940.1"/>
    </source>
</evidence>
<keyword evidence="2" id="KW-1185">Reference proteome</keyword>
<reference evidence="2" key="1">
    <citation type="submission" date="2017-01" db="EMBL/GenBank/DDBJ databases">
        <authorList>
            <person name="Wang Y."/>
            <person name="White M."/>
            <person name="Kvist S."/>
            <person name="Moncalvo J.-M."/>
        </authorList>
    </citation>
    <scope>NUCLEOTIDE SEQUENCE [LARGE SCALE GENOMIC DNA]</scope>
    <source>
        <strain evidence="2">COL-18-3</strain>
    </source>
</reference>
<dbReference type="Proteomes" id="UP000188320">
    <property type="component" value="Unassembled WGS sequence"/>
</dbReference>
<dbReference type="AlphaFoldDB" id="A0A1R1PSJ4"/>
<accession>A0A1R1PSJ4</accession>
<comment type="caution">
    <text evidence="1">The sequence shown here is derived from an EMBL/GenBank/DDBJ whole genome shotgun (WGS) entry which is preliminary data.</text>
</comment>
<name>A0A1R1PSJ4_ZANCU</name>
<evidence type="ECO:0000313" key="2">
    <source>
        <dbReference type="Proteomes" id="UP000188320"/>
    </source>
</evidence>
<organism evidence="1 2">
    <name type="scientific">Zancudomyces culisetae</name>
    <name type="common">Gut fungus</name>
    <name type="synonym">Smittium culisetae</name>
    <dbReference type="NCBI Taxonomy" id="1213189"/>
    <lineage>
        <taxon>Eukaryota</taxon>
        <taxon>Fungi</taxon>
        <taxon>Fungi incertae sedis</taxon>
        <taxon>Zoopagomycota</taxon>
        <taxon>Kickxellomycotina</taxon>
        <taxon>Harpellomycetes</taxon>
        <taxon>Harpellales</taxon>
        <taxon>Legeriomycetaceae</taxon>
        <taxon>Zancudomyces</taxon>
    </lineage>
</organism>
<proteinExistence type="predicted"/>
<gene>
    <name evidence="1" type="ORF">AX774_g2544</name>
</gene>
<dbReference type="EMBL" id="LSSK01000281">
    <property type="protein sequence ID" value="OMH83940.1"/>
    <property type="molecule type" value="Genomic_DNA"/>
</dbReference>